<keyword evidence="3 6" id="KW-0238">DNA-binding</keyword>
<dbReference type="SUPFAM" id="SSF46785">
    <property type="entry name" value="Winged helix' DNA-binding domain"/>
    <property type="match status" value="1"/>
</dbReference>
<keyword evidence="7" id="KW-1185">Reference proteome</keyword>
<evidence type="ECO:0000256" key="3">
    <source>
        <dbReference type="ARBA" id="ARBA00023125"/>
    </source>
</evidence>
<dbReference type="CDD" id="cd07377">
    <property type="entry name" value="WHTH_GntR"/>
    <property type="match status" value="1"/>
</dbReference>
<dbReference type="InterPro" id="IPR051446">
    <property type="entry name" value="HTH_trans_reg/aminotransferase"/>
</dbReference>
<dbReference type="SMART" id="SM00345">
    <property type="entry name" value="HTH_GNTR"/>
    <property type="match status" value="1"/>
</dbReference>
<dbReference type="PROSITE" id="PS50949">
    <property type="entry name" value="HTH_GNTR"/>
    <property type="match status" value="1"/>
</dbReference>
<dbReference type="Pfam" id="PF00392">
    <property type="entry name" value="GntR"/>
    <property type="match status" value="1"/>
</dbReference>
<dbReference type="EMBL" id="JACHWF010000003">
    <property type="protein sequence ID" value="MBB3008406.1"/>
    <property type="molecule type" value="Genomic_DNA"/>
</dbReference>
<dbReference type="AlphaFoldDB" id="A0A7W4VB35"/>
<keyword evidence="4" id="KW-0804">Transcription</keyword>
<keyword evidence="1" id="KW-0663">Pyridoxal phosphate</keyword>
<evidence type="ECO:0000313" key="6">
    <source>
        <dbReference type="EMBL" id="MBB3008406.1"/>
    </source>
</evidence>
<comment type="caution">
    <text evidence="6">The sequence shown here is derived from an EMBL/GenBank/DDBJ whole genome shotgun (WGS) entry which is preliminary data.</text>
</comment>
<gene>
    <name evidence="6" type="ORF">FHX61_003059</name>
</gene>
<proteinExistence type="predicted"/>
<dbReference type="PANTHER" id="PTHR46577:SF1">
    <property type="entry name" value="HTH-TYPE TRANSCRIPTIONAL REGULATORY PROTEIN GABR"/>
    <property type="match status" value="1"/>
</dbReference>
<dbReference type="GO" id="GO:0003700">
    <property type="term" value="F:DNA-binding transcription factor activity"/>
    <property type="evidence" value="ECO:0007669"/>
    <property type="project" value="InterPro"/>
</dbReference>
<protein>
    <submittedName>
        <fullName evidence="6">DNA-binding transcriptional MocR family regulator</fullName>
    </submittedName>
</protein>
<evidence type="ECO:0000256" key="4">
    <source>
        <dbReference type="ARBA" id="ARBA00023163"/>
    </source>
</evidence>
<feature type="domain" description="HTH gntR-type" evidence="5">
    <location>
        <begin position="11"/>
        <end position="79"/>
    </location>
</feature>
<name>A0A7W4VB35_9BURK</name>
<organism evidence="6 7">
    <name type="scientific">Cupriavidus alkaliphilus</name>
    <dbReference type="NCBI Taxonomy" id="942866"/>
    <lineage>
        <taxon>Bacteria</taxon>
        <taxon>Pseudomonadati</taxon>
        <taxon>Pseudomonadota</taxon>
        <taxon>Betaproteobacteria</taxon>
        <taxon>Burkholderiales</taxon>
        <taxon>Burkholderiaceae</taxon>
        <taxon>Cupriavidus</taxon>
    </lineage>
</organism>
<dbReference type="Gene3D" id="1.10.10.10">
    <property type="entry name" value="Winged helix-like DNA-binding domain superfamily/Winged helix DNA-binding domain"/>
    <property type="match status" value="1"/>
</dbReference>
<reference evidence="6 7" key="1">
    <citation type="submission" date="2020-08" db="EMBL/GenBank/DDBJ databases">
        <title>Genomic Encyclopedia of Type Strains, Phase IV (KMG-V): Genome sequencing to study the core and pangenomes of soil and plant-associated prokaryotes.</title>
        <authorList>
            <person name="Whitman W."/>
        </authorList>
    </citation>
    <scope>NUCLEOTIDE SEQUENCE [LARGE SCALE GENOMIC DNA]</scope>
    <source>
        <strain evidence="6 7">SLV-2362</strain>
    </source>
</reference>
<dbReference type="InterPro" id="IPR000524">
    <property type="entry name" value="Tscrpt_reg_HTH_GntR"/>
</dbReference>
<sequence>MELHLALDHAGDLTAQIVHHIRDAIQGGRLEAGARMPPSRLLGTQLGVARKTVTTAYERLVAEGWLHARVGDGTYVSQGLARPAVRIAAAPVLPPAVQRWLAVPTPFLAPTSGARYAFQPGQAETTRFPHEA</sequence>
<dbReference type="InterPro" id="IPR036388">
    <property type="entry name" value="WH-like_DNA-bd_sf"/>
</dbReference>
<dbReference type="InterPro" id="IPR036390">
    <property type="entry name" value="WH_DNA-bd_sf"/>
</dbReference>
<evidence type="ECO:0000313" key="7">
    <source>
        <dbReference type="Proteomes" id="UP000578036"/>
    </source>
</evidence>
<accession>A0A7W4VB35</accession>
<keyword evidence="2" id="KW-0805">Transcription regulation</keyword>
<dbReference type="Proteomes" id="UP000578036">
    <property type="component" value="Unassembled WGS sequence"/>
</dbReference>
<dbReference type="PANTHER" id="PTHR46577">
    <property type="entry name" value="HTH-TYPE TRANSCRIPTIONAL REGULATORY PROTEIN GABR"/>
    <property type="match status" value="1"/>
</dbReference>
<evidence type="ECO:0000259" key="5">
    <source>
        <dbReference type="PROSITE" id="PS50949"/>
    </source>
</evidence>
<dbReference type="GO" id="GO:0003677">
    <property type="term" value="F:DNA binding"/>
    <property type="evidence" value="ECO:0007669"/>
    <property type="project" value="UniProtKB-KW"/>
</dbReference>
<dbReference type="PRINTS" id="PR00035">
    <property type="entry name" value="HTHGNTR"/>
</dbReference>
<evidence type="ECO:0000256" key="2">
    <source>
        <dbReference type="ARBA" id="ARBA00023015"/>
    </source>
</evidence>
<evidence type="ECO:0000256" key="1">
    <source>
        <dbReference type="ARBA" id="ARBA00022898"/>
    </source>
</evidence>